<dbReference type="InterPro" id="IPR052185">
    <property type="entry name" value="IPC_Synthase-Related"/>
</dbReference>
<reference evidence="8 9" key="1">
    <citation type="submission" date="2018-10" db="EMBL/GenBank/DDBJ databases">
        <title>Marmoricola sp. 4Q3S-7 whole genome shotgun sequence.</title>
        <authorList>
            <person name="Li F."/>
        </authorList>
    </citation>
    <scope>NUCLEOTIDE SEQUENCE [LARGE SCALE GENOMIC DNA]</scope>
    <source>
        <strain evidence="8 9">4Q3S-7</strain>
    </source>
</reference>
<dbReference type="InterPro" id="IPR026841">
    <property type="entry name" value="Aur1/Ipt1"/>
</dbReference>
<evidence type="ECO:0000256" key="4">
    <source>
        <dbReference type="ARBA" id="ARBA00023136"/>
    </source>
</evidence>
<evidence type="ECO:0000259" key="7">
    <source>
        <dbReference type="SMART" id="SM00014"/>
    </source>
</evidence>
<sequence>MVALAAVMTVATVLVCSLQDLPITDPDDDVAGAAYIRFPLFLLAAFAVDVVPRALWRARREQERFAVAFREVLRRRWTREQVRFTLVGLVGWYVCYATFRNLKNAVPFVNSNLWDKPFERLDHLLWFGHDPAQALHSLFGQGFAAQVFSLIYVTWIVLIPLGLTWALVWTRNRAIASWFVTAIAVDWAIGASTYFLFPTLGPIYSDPRSFAGLEHTMVSGLQKSMYEQRTVVLNNPTGHHTLQSIAAFASLHVGLMVTMCLLLELWAVRRWTRILAWVFLVATSLATIYLGWHFFVDTLGGIVVGAAAVWVSALGTGNHDGWRPKLVPDPEPAAQTTLGHRTEASRRA</sequence>
<feature type="domain" description="Phosphatidic acid phosphatase type 2/haloperoxidase" evidence="7">
    <location>
        <begin position="175"/>
        <end position="313"/>
    </location>
</feature>
<feature type="transmembrane region" description="Helical" evidence="6">
    <location>
        <begin position="34"/>
        <end position="56"/>
    </location>
</feature>
<dbReference type="GO" id="GO:0016020">
    <property type="term" value="C:membrane"/>
    <property type="evidence" value="ECO:0007669"/>
    <property type="project" value="UniProtKB-SubCell"/>
</dbReference>
<keyword evidence="2 6" id="KW-0812">Transmembrane</keyword>
<dbReference type="SUPFAM" id="SSF48317">
    <property type="entry name" value="Acid phosphatase/Vanadium-dependent haloperoxidase"/>
    <property type="match status" value="1"/>
</dbReference>
<dbReference type="OrthoDB" id="5171662at2"/>
<name>A0A3L8P438_9ACTN</name>
<evidence type="ECO:0000256" key="6">
    <source>
        <dbReference type="SAM" id="Phobius"/>
    </source>
</evidence>
<evidence type="ECO:0000256" key="5">
    <source>
        <dbReference type="SAM" id="MobiDB-lite"/>
    </source>
</evidence>
<comment type="caution">
    <text evidence="8">The sequence shown here is derived from an EMBL/GenBank/DDBJ whole genome shotgun (WGS) entry which is preliminary data.</text>
</comment>
<dbReference type="InterPro" id="IPR000326">
    <property type="entry name" value="PAP2/HPO"/>
</dbReference>
<protein>
    <submittedName>
        <fullName evidence="8">Inositol phosphorylceramide synthase</fullName>
    </submittedName>
</protein>
<feature type="transmembrane region" description="Helical" evidence="6">
    <location>
        <begin position="143"/>
        <end position="168"/>
    </location>
</feature>
<keyword evidence="9" id="KW-1185">Reference proteome</keyword>
<evidence type="ECO:0000256" key="1">
    <source>
        <dbReference type="ARBA" id="ARBA00004141"/>
    </source>
</evidence>
<comment type="subcellular location">
    <subcellularLocation>
        <location evidence="1">Membrane</location>
        <topology evidence="1">Multi-pass membrane protein</topology>
    </subcellularLocation>
</comment>
<feature type="region of interest" description="Disordered" evidence="5">
    <location>
        <begin position="324"/>
        <end position="348"/>
    </location>
</feature>
<dbReference type="SMART" id="SM00014">
    <property type="entry name" value="acidPPc"/>
    <property type="match status" value="1"/>
</dbReference>
<feature type="transmembrane region" description="Helical" evidence="6">
    <location>
        <begin position="175"/>
        <end position="197"/>
    </location>
</feature>
<feature type="transmembrane region" description="Helical" evidence="6">
    <location>
        <begin position="298"/>
        <end position="316"/>
    </location>
</feature>
<dbReference type="PANTHER" id="PTHR31310:SF7">
    <property type="entry name" value="PA-PHOSPHATASE RELATED-FAMILY PROTEIN DDB_G0268928"/>
    <property type="match status" value="1"/>
</dbReference>
<dbReference type="EMBL" id="RDBE01000006">
    <property type="protein sequence ID" value="RLV49812.1"/>
    <property type="molecule type" value="Genomic_DNA"/>
</dbReference>
<feature type="transmembrane region" description="Helical" evidence="6">
    <location>
        <begin position="82"/>
        <end position="99"/>
    </location>
</feature>
<accession>A0A3L8P438</accession>
<dbReference type="Pfam" id="PF14378">
    <property type="entry name" value="PAP2_3"/>
    <property type="match status" value="1"/>
</dbReference>
<dbReference type="PANTHER" id="PTHR31310">
    <property type="match status" value="1"/>
</dbReference>
<feature type="transmembrane region" description="Helical" evidence="6">
    <location>
        <begin position="274"/>
        <end position="292"/>
    </location>
</feature>
<evidence type="ECO:0000256" key="2">
    <source>
        <dbReference type="ARBA" id="ARBA00022692"/>
    </source>
</evidence>
<proteinExistence type="predicted"/>
<keyword evidence="3 6" id="KW-1133">Transmembrane helix</keyword>
<gene>
    <name evidence="8" type="ORF">D9V37_07935</name>
</gene>
<evidence type="ECO:0000313" key="9">
    <source>
        <dbReference type="Proteomes" id="UP000281708"/>
    </source>
</evidence>
<dbReference type="InterPro" id="IPR036938">
    <property type="entry name" value="PAP2/HPO_sf"/>
</dbReference>
<keyword evidence="4 6" id="KW-0472">Membrane</keyword>
<dbReference type="AlphaFoldDB" id="A0A3L8P438"/>
<dbReference type="Proteomes" id="UP000281708">
    <property type="component" value="Unassembled WGS sequence"/>
</dbReference>
<dbReference type="RefSeq" id="WP_121805577.1">
    <property type="nucleotide sequence ID" value="NZ_RDBE01000006.1"/>
</dbReference>
<dbReference type="Gene3D" id="1.20.144.10">
    <property type="entry name" value="Phosphatidic acid phosphatase type 2/haloperoxidase"/>
    <property type="match status" value="1"/>
</dbReference>
<dbReference type="CDD" id="cd03386">
    <property type="entry name" value="PAP2_Aur1_like"/>
    <property type="match status" value="1"/>
</dbReference>
<organism evidence="8 9">
    <name type="scientific">Nocardioides mangrovicus</name>
    <dbReference type="NCBI Taxonomy" id="2478913"/>
    <lineage>
        <taxon>Bacteria</taxon>
        <taxon>Bacillati</taxon>
        <taxon>Actinomycetota</taxon>
        <taxon>Actinomycetes</taxon>
        <taxon>Propionibacteriales</taxon>
        <taxon>Nocardioidaceae</taxon>
        <taxon>Nocardioides</taxon>
    </lineage>
</organism>
<evidence type="ECO:0000256" key="3">
    <source>
        <dbReference type="ARBA" id="ARBA00022989"/>
    </source>
</evidence>
<feature type="transmembrane region" description="Helical" evidence="6">
    <location>
        <begin position="245"/>
        <end position="267"/>
    </location>
</feature>
<evidence type="ECO:0000313" key="8">
    <source>
        <dbReference type="EMBL" id="RLV49812.1"/>
    </source>
</evidence>